<dbReference type="InterPro" id="IPR050726">
    <property type="entry name" value="mGluR"/>
</dbReference>
<evidence type="ECO:0000313" key="9">
    <source>
        <dbReference type="Proteomes" id="UP000597762"/>
    </source>
</evidence>
<dbReference type="PROSITE" id="PS50259">
    <property type="entry name" value="G_PROTEIN_RECEP_F3_4"/>
    <property type="match status" value="1"/>
</dbReference>
<dbReference type="AlphaFoldDB" id="A0A812AYJ7"/>
<proteinExistence type="predicted"/>
<evidence type="ECO:0000313" key="8">
    <source>
        <dbReference type="EMBL" id="CAE1162827.1"/>
    </source>
</evidence>
<dbReference type="OrthoDB" id="5984008at2759"/>
<dbReference type="Proteomes" id="UP000597762">
    <property type="component" value="Unassembled WGS sequence"/>
</dbReference>
<dbReference type="PANTHER" id="PTHR24060">
    <property type="entry name" value="METABOTROPIC GLUTAMATE RECEPTOR"/>
    <property type="match status" value="1"/>
</dbReference>
<evidence type="ECO:0000256" key="3">
    <source>
        <dbReference type="ARBA" id="ARBA00022989"/>
    </source>
</evidence>
<dbReference type="GO" id="GO:0016020">
    <property type="term" value="C:membrane"/>
    <property type="evidence" value="ECO:0007669"/>
    <property type="project" value="UniProtKB-SubCell"/>
</dbReference>
<keyword evidence="9" id="KW-1185">Reference proteome</keyword>
<accession>A0A812AYJ7</accession>
<evidence type="ECO:0000256" key="1">
    <source>
        <dbReference type="ARBA" id="ARBA00004141"/>
    </source>
</evidence>
<dbReference type="Pfam" id="PF00003">
    <property type="entry name" value="7tm_3"/>
    <property type="match status" value="1"/>
</dbReference>
<evidence type="ECO:0000256" key="5">
    <source>
        <dbReference type="ARBA" id="ARBA00023180"/>
    </source>
</evidence>
<keyword evidence="5" id="KW-0325">Glycoprotein</keyword>
<evidence type="ECO:0000256" key="4">
    <source>
        <dbReference type="ARBA" id="ARBA00023136"/>
    </source>
</evidence>
<name>A0A812AYJ7_ACAPH</name>
<feature type="domain" description="G-protein coupled receptors family 3 profile" evidence="7">
    <location>
        <begin position="1"/>
        <end position="187"/>
    </location>
</feature>
<sequence length="214" mass="24475">MLVILFKTYRILVIFELPPTSLVNIHTDRKLRDRRHFFGLLAVGVFVFGVMCVTTYMITPRVTFHYSDSDAVFIDCGHNWEYLNYVAVSIFGTLTIVSVYMAYRVRKLPENFNEAHQISSAVFILFLVWIVTLIAILTPQAQKKTAYFCISIQVQALVVLLFMILPKLKVVLCNPSKDTPEAIRLQTIAYVMKEQSKPRKDSTSTISTISNLNL</sequence>
<feature type="transmembrane region" description="Helical" evidence="6">
    <location>
        <begin position="37"/>
        <end position="58"/>
    </location>
</feature>
<feature type="transmembrane region" description="Helical" evidence="6">
    <location>
        <begin position="115"/>
        <end position="139"/>
    </location>
</feature>
<dbReference type="GO" id="GO:0004930">
    <property type="term" value="F:G protein-coupled receptor activity"/>
    <property type="evidence" value="ECO:0007669"/>
    <property type="project" value="InterPro"/>
</dbReference>
<comment type="subcellular location">
    <subcellularLocation>
        <location evidence="1">Membrane</location>
        <topology evidence="1">Multi-pass membrane protein</topology>
    </subcellularLocation>
</comment>
<gene>
    <name evidence="8" type="ORF">SPHA_7431</name>
</gene>
<feature type="transmembrane region" description="Helical" evidence="6">
    <location>
        <begin position="145"/>
        <end position="165"/>
    </location>
</feature>
<organism evidence="8 9">
    <name type="scientific">Acanthosepion pharaonis</name>
    <name type="common">Pharaoh cuttlefish</name>
    <name type="synonym">Sepia pharaonis</name>
    <dbReference type="NCBI Taxonomy" id="158019"/>
    <lineage>
        <taxon>Eukaryota</taxon>
        <taxon>Metazoa</taxon>
        <taxon>Spiralia</taxon>
        <taxon>Lophotrochozoa</taxon>
        <taxon>Mollusca</taxon>
        <taxon>Cephalopoda</taxon>
        <taxon>Coleoidea</taxon>
        <taxon>Decapodiformes</taxon>
        <taxon>Sepiida</taxon>
        <taxon>Sepiina</taxon>
        <taxon>Sepiidae</taxon>
        <taxon>Acanthosepion</taxon>
    </lineage>
</organism>
<comment type="caution">
    <text evidence="8">The sequence shown here is derived from an EMBL/GenBank/DDBJ whole genome shotgun (WGS) entry which is preliminary data.</text>
</comment>
<dbReference type="EMBL" id="CAHIKZ030000238">
    <property type="protein sequence ID" value="CAE1162827.1"/>
    <property type="molecule type" value="Genomic_DNA"/>
</dbReference>
<evidence type="ECO:0000256" key="2">
    <source>
        <dbReference type="ARBA" id="ARBA00022692"/>
    </source>
</evidence>
<reference evidence="8" key="1">
    <citation type="submission" date="2021-01" db="EMBL/GenBank/DDBJ databases">
        <authorList>
            <person name="Li R."/>
            <person name="Bekaert M."/>
        </authorList>
    </citation>
    <scope>NUCLEOTIDE SEQUENCE</scope>
    <source>
        <strain evidence="8">Farmed</strain>
    </source>
</reference>
<feature type="transmembrane region" description="Helical" evidence="6">
    <location>
        <begin position="82"/>
        <end position="103"/>
    </location>
</feature>
<dbReference type="InterPro" id="IPR017978">
    <property type="entry name" value="GPCR_3_C"/>
</dbReference>
<protein>
    <submittedName>
        <fullName evidence="8">CASR</fullName>
    </submittedName>
</protein>
<keyword evidence="3 6" id="KW-1133">Transmembrane helix</keyword>
<evidence type="ECO:0000259" key="7">
    <source>
        <dbReference type="PROSITE" id="PS50259"/>
    </source>
</evidence>
<keyword evidence="4 6" id="KW-0472">Membrane</keyword>
<keyword evidence="2 6" id="KW-0812">Transmembrane</keyword>
<evidence type="ECO:0000256" key="6">
    <source>
        <dbReference type="SAM" id="Phobius"/>
    </source>
</evidence>